<comment type="caution">
    <text evidence="2">The sequence shown here is derived from an EMBL/GenBank/DDBJ whole genome shotgun (WGS) entry which is preliminary data.</text>
</comment>
<evidence type="ECO:0000313" key="3">
    <source>
        <dbReference type="Proteomes" id="UP000322530"/>
    </source>
</evidence>
<dbReference type="PANTHER" id="PTHR43355:SF2">
    <property type="entry name" value="FLAVIN REDUCTASE (NADPH)"/>
    <property type="match status" value="1"/>
</dbReference>
<dbReference type="SUPFAM" id="SSF51735">
    <property type="entry name" value="NAD(P)-binding Rossmann-fold domains"/>
    <property type="match status" value="1"/>
</dbReference>
<protein>
    <submittedName>
        <fullName evidence="2">3-beta hydroxysteroid dehydrogenase</fullName>
    </submittedName>
</protein>
<dbReference type="InterPro" id="IPR016040">
    <property type="entry name" value="NAD(P)-bd_dom"/>
</dbReference>
<name>A0A5A5TLJ5_9CHLR</name>
<dbReference type="EMBL" id="BIXY01000198">
    <property type="protein sequence ID" value="GCF11993.1"/>
    <property type="molecule type" value="Genomic_DNA"/>
</dbReference>
<keyword evidence="3" id="KW-1185">Reference proteome</keyword>
<dbReference type="RefSeq" id="WP_149404784.1">
    <property type="nucleotide sequence ID" value="NZ_BIXY01000198.1"/>
</dbReference>
<evidence type="ECO:0000259" key="1">
    <source>
        <dbReference type="Pfam" id="PF13460"/>
    </source>
</evidence>
<dbReference type="GO" id="GO:0016646">
    <property type="term" value="F:oxidoreductase activity, acting on the CH-NH group of donors, NAD or NADP as acceptor"/>
    <property type="evidence" value="ECO:0007669"/>
    <property type="project" value="TreeGrafter"/>
</dbReference>
<proteinExistence type="predicted"/>
<dbReference type="Gene3D" id="3.40.50.720">
    <property type="entry name" value="NAD(P)-binding Rossmann-like Domain"/>
    <property type="match status" value="1"/>
</dbReference>
<reference evidence="2 3" key="1">
    <citation type="submission" date="2019-01" db="EMBL/GenBank/DDBJ databases">
        <title>Draft genome sequence of Dictyobacter sp. Uno17.</title>
        <authorList>
            <person name="Wang C.M."/>
            <person name="Zheng Y."/>
            <person name="Sakai Y."/>
            <person name="Abe K."/>
            <person name="Yokota A."/>
            <person name="Yabe S."/>
        </authorList>
    </citation>
    <scope>NUCLEOTIDE SEQUENCE [LARGE SCALE GENOMIC DNA]</scope>
    <source>
        <strain evidence="2 3">Uno17</strain>
    </source>
</reference>
<organism evidence="2 3">
    <name type="scientific">Dictyobacter arantiisoli</name>
    <dbReference type="NCBI Taxonomy" id="2014874"/>
    <lineage>
        <taxon>Bacteria</taxon>
        <taxon>Bacillati</taxon>
        <taxon>Chloroflexota</taxon>
        <taxon>Ktedonobacteria</taxon>
        <taxon>Ktedonobacterales</taxon>
        <taxon>Dictyobacteraceae</taxon>
        <taxon>Dictyobacter</taxon>
    </lineage>
</organism>
<dbReference type="AlphaFoldDB" id="A0A5A5TLJ5"/>
<dbReference type="Proteomes" id="UP000322530">
    <property type="component" value="Unassembled WGS sequence"/>
</dbReference>
<dbReference type="InterPro" id="IPR036291">
    <property type="entry name" value="NAD(P)-bd_dom_sf"/>
</dbReference>
<gene>
    <name evidence="2" type="ORF">KDI_55570</name>
</gene>
<dbReference type="PANTHER" id="PTHR43355">
    <property type="entry name" value="FLAVIN REDUCTASE (NADPH)"/>
    <property type="match status" value="1"/>
</dbReference>
<feature type="domain" description="NAD(P)-binding" evidence="1">
    <location>
        <begin position="13"/>
        <end position="198"/>
    </location>
</feature>
<dbReference type="CDD" id="cd05244">
    <property type="entry name" value="BVR-B_like_SDR_a"/>
    <property type="match status" value="1"/>
</dbReference>
<sequence>MKIILLGISTTPGRAVLNEALRREHTVTAIARDPANIQQSDPRLRIEQGEIANPAQMAKLERGQDVVVNALEPAPGTNFADLTRKLIDGVERSGVRRLITIGGTGSLETSPGKLLMDTPEFPTAWKSIAQAQYTALEVYRGVATLEWTMISPPIIIDSGKRTARYRTATEQLIKNAKGESHISAADFACAILDEIEHPNFIRQRFTVGY</sequence>
<evidence type="ECO:0000313" key="2">
    <source>
        <dbReference type="EMBL" id="GCF11993.1"/>
    </source>
</evidence>
<dbReference type="Pfam" id="PF13460">
    <property type="entry name" value="NAD_binding_10"/>
    <property type="match status" value="1"/>
</dbReference>
<dbReference type="InterPro" id="IPR051606">
    <property type="entry name" value="Polyketide_Oxido-like"/>
</dbReference>
<accession>A0A5A5TLJ5</accession>
<dbReference type="OrthoDB" id="9785372at2"/>